<dbReference type="Proteomes" id="UP000660611">
    <property type="component" value="Unassembled WGS sequence"/>
</dbReference>
<dbReference type="GO" id="GO:0003700">
    <property type="term" value="F:DNA-binding transcription factor activity"/>
    <property type="evidence" value="ECO:0007669"/>
    <property type="project" value="TreeGrafter"/>
</dbReference>
<dbReference type="RefSeq" id="WP_203852841.1">
    <property type="nucleotide sequence ID" value="NZ_BAAAVW010000031.1"/>
</dbReference>
<dbReference type="EMBL" id="BONQ01000151">
    <property type="protein sequence ID" value="GIG51229.1"/>
    <property type="molecule type" value="Genomic_DNA"/>
</dbReference>
<accession>A0A919PVW4</accession>
<reference evidence="4" key="1">
    <citation type="submission" date="2021-01" db="EMBL/GenBank/DDBJ databases">
        <title>Whole genome shotgun sequence of Dactylosporangium siamense NBRC 106093.</title>
        <authorList>
            <person name="Komaki H."/>
            <person name="Tamura T."/>
        </authorList>
    </citation>
    <scope>NUCLEOTIDE SEQUENCE</scope>
    <source>
        <strain evidence="4">NBRC 106093</strain>
    </source>
</reference>
<dbReference type="GO" id="GO:0000976">
    <property type="term" value="F:transcription cis-regulatory region binding"/>
    <property type="evidence" value="ECO:0007669"/>
    <property type="project" value="TreeGrafter"/>
</dbReference>
<dbReference type="Pfam" id="PF00440">
    <property type="entry name" value="TetR_N"/>
    <property type="match status" value="1"/>
</dbReference>
<sequence length="201" mass="21949">MARTGRRPGNQDTRQAILSAARQAFAERGYDGASIRQIATSAGVDPALVHHYFGAKDKLFLATMEAPIDPGEVIPKIFEAGLDGVGERLVRTFLGVWDSPAGSSAAALFRSALQHEWSARMLREFLVTQVLRRAIGHLQLDPAEAPRRAALVASQMAGIVMVRYILKVEPMASMSQEELVHSIAPTIQRYLSEPLYSPAPD</sequence>
<dbReference type="SUPFAM" id="SSF48498">
    <property type="entry name" value="Tetracyclin repressor-like, C-terminal domain"/>
    <property type="match status" value="1"/>
</dbReference>
<organism evidence="4 5">
    <name type="scientific">Dactylosporangium siamense</name>
    <dbReference type="NCBI Taxonomy" id="685454"/>
    <lineage>
        <taxon>Bacteria</taxon>
        <taxon>Bacillati</taxon>
        <taxon>Actinomycetota</taxon>
        <taxon>Actinomycetes</taxon>
        <taxon>Micromonosporales</taxon>
        <taxon>Micromonosporaceae</taxon>
        <taxon>Dactylosporangium</taxon>
    </lineage>
</organism>
<dbReference type="InterPro" id="IPR001647">
    <property type="entry name" value="HTH_TetR"/>
</dbReference>
<dbReference type="PANTHER" id="PTHR30055">
    <property type="entry name" value="HTH-TYPE TRANSCRIPTIONAL REGULATOR RUTR"/>
    <property type="match status" value="1"/>
</dbReference>
<evidence type="ECO:0000313" key="5">
    <source>
        <dbReference type="Proteomes" id="UP000660611"/>
    </source>
</evidence>
<dbReference type="Gene3D" id="1.10.357.10">
    <property type="entry name" value="Tetracycline Repressor, domain 2"/>
    <property type="match status" value="1"/>
</dbReference>
<gene>
    <name evidence="4" type="ORF">Dsi01nite_092700</name>
</gene>
<dbReference type="InterPro" id="IPR041678">
    <property type="entry name" value="TetR_C_16"/>
</dbReference>
<dbReference type="AlphaFoldDB" id="A0A919PVW4"/>
<dbReference type="SUPFAM" id="SSF46689">
    <property type="entry name" value="Homeodomain-like"/>
    <property type="match status" value="1"/>
</dbReference>
<dbReference type="InterPro" id="IPR050109">
    <property type="entry name" value="HTH-type_TetR-like_transc_reg"/>
</dbReference>
<proteinExistence type="predicted"/>
<evidence type="ECO:0000313" key="4">
    <source>
        <dbReference type="EMBL" id="GIG51229.1"/>
    </source>
</evidence>
<feature type="domain" description="HTH tetR-type" evidence="3">
    <location>
        <begin position="11"/>
        <end position="71"/>
    </location>
</feature>
<name>A0A919PVW4_9ACTN</name>
<dbReference type="PANTHER" id="PTHR30055:SF235">
    <property type="entry name" value="TRANSCRIPTIONAL REGULATORY PROTEIN"/>
    <property type="match status" value="1"/>
</dbReference>
<protein>
    <submittedName>
        <fullName evidence="4">TetR family transcriptional regulator</fullName>
    </submittedName>
</protein>
<dbReference type="Gene3D" id="1.10.10.60">
    <property type="entry name" value="Homeodomain-like"/>
    <property type="match status" value="1"/>
</dbReference>
<dbReference type="InterPro" id="IPR009057">
    <property type="entry name" value="Homeodomain-like_sf"/>
</dbReference>
<keyword evidence="1 2" id="KW-0238">DNA-binding</keyword>
<dbReference type="InterPro" id="IPR036271">
    <property type="entry name" value="Tet_transcr_reg_TetR-rel_C_sf"/>
</dbReference>
<feature type="DNA-binding region" description="H-T-H motif" evidence="2">
    <location>
        <begin position="34"/>
        <end position="53"/>
    </location>
</feature>
<evidence type="ECO:0000259" key="3">
    <source>
        <dbReference type="PROSITE" id="PS50977"/>
    </source>
</evidence>
<dbReference type="PROSITE" id="PS50977">
    <property type="entry name" value="HTH_TETR_2"/>
    <property type="match status" value="1"/>
</dbReference>
<dbReference type="PRINTS" id="PR00455">
    <property type="entry name" value="HTHTETR"/>
</dbReference>
<keyword evidence="5" id="KW-1185">Reference proteome</keyword>
<comment type="caution">
    <text evidence="4">The sequence shown here is derived from an EMBL/GenBank/DDBJ whole genome shotgun (WGS) entry which is preliminary data.</text>
</comment>
<evidence type="ECO:0000256" key="1">
    <source>
        <dbReference type="ARBA" id="ARBA00023125"/>
    </source>
</evidence>
<evidence type="ECO:0000256" key="2">
    <source>
        <dbReference type="PROSITE-ProRule" id="PRU00335"/>
    </source>
</evidence>
<dbReference type="Pfam" id="PF17920">
    <property type="entry name" value="TetR_C_16"/>
    <property type="match status" value="1"/>
</dbReference>